<keyword evidence="2" id="KW-1185">Reference proteome</keyword>
<organism evidence="1 2">
    <name type="scientific">Filimonas lacunae</name>
    <dbReference type="NCBI Taxonomy" id="477680"/>
    <lineage>
        <taxon>Bacteria</taxon>
        <taxon>Pseudomonadati</taxon>
        <taxon>Bacteroidota</taxon>
        <taxon>Chitinophagia</taxon>
        <taxon>Chitinophagales</taxon>
        <taxon>Chitinophagaceae</taxon>
        <taxon>Filimonas</taxon>
    </lineage>
</organism>
<sequence>MKTFNVRSAVARFSFTTLVVALLLVCAPFLSKANANNEKEVLLTEKQVSIQYAGYNDNSVVFRVKFENPTAQKFSLIIKNEAGDVLFQGKYSDTAFNKAVHILKEEAEMNPTFIIRVGNQKVEQTFSVSSNTDVVEDVVVTRI</sequence>
<accession>A0A1N7K9J5</accession>
<dbReference type="Proteomes" id="UP000186917">
    <property type="component" value="Unassembled WGS sequence"/>
</dbReference>
<evidence type="ECO:0000313" key="2">
    <source>
        <dbReference type="Proteomes" id="UP000186917"/>
    </source>
</evidence>
<name>A0A1N7K9J5_9BACT</name>
<dbReference type="EMBL" id="FTOR01000001">
    <property type="protein sequence ID" value="SIS58241.1"/>
    <property type="molecule type" value="Genomic_DNA"/>
</dbReference>
<proteinExistence type="predicted"/>
<gene>
    <name evidence="1" type="ORF">SAMN05421788_10166</name>
</gene>
<dbReference type="RefSeq" id="WP_144263937.1">
    <property type="nucleotide sequence ID" value="NZ_AP017422.1"/>
</dbReference>
<reference evidence="2" key="1">
    <citation type="submission" date="2017-01" db="EMBL/GenBank/DDBJ databases">
        <authorList>
            <person name="Varghese N."/>
            <person name="Submissions S."/>
        </authorList>
    </citation>
    <scope>NUCLEOTIDE SEQUENCE [LARGE SCALE GENOMIC DNA]</scope>
    <source>
        <strain evidence="2">DSM 21054</strain>
    </source>
</reference>
<dbReference type="OrthoDB" id="669562at2"/>
<dbReference type="AlphaFoldDB" id="A0A1N7K9J5"/>
<dbReference type="STRING" id="477680.SAMN05421788_10166"/>
<evidence type="ECO:0000313" key="1">
    <source>
        <dbReference type="EMBL" id="SIS58241.1"/>
    </source>
</evidence>
<protein>
    <submittedName>
        <fullName evidence="1">Uncharacterized protein</fullName>
    </submittedName>
</protein>